<keyword evidence="1" id="KW-1133">Transmembrane helix</keyword>
<evidence type="ECO:0000313" key="2">
    <source>
        <dbReference type="EMBL" id="MDK9364935.1"/>
    </source>
</evidence>
<accession>A0AAP4D6A4</accession>
<dbReference type="GeneID" id="97184003"/>
<keyword evidence="1" id="KW-0472">Membrane</keyword>
<protein>
    <submittedName>
        <fullName evidence="2">Small membrane protein YldA</fullName>
    </submittedName>
</protein>
<comment type="caution">
    <text evidence="2">The sequence shown here is derived from an EMBL/GenBank/DDBJ whole genome shotgun (WGS) entry which is preliminary data.</text>
</comment>
<dbReference type="InterPro" id="IPR048192">
    <property type="entry name" value="YldA-like"/>
</dbReference>
<reference evidence="2 3" key="1">
    <citation type="submission" date="2023-06" db="EMBL/GenBank/DDBJ databases">
        <title>Identification and characterization of antibiotic-resistant Gram-negative bacteria.</title>
        <authorList>
            <person name="Cho G.-S."/>
            <person name="Lee J."/>
            <person name="Tai E."/>
            <person name="Jeong S."/>
            <person name="Kim I."/>
            <person name="Kim B.-E."/>
            <person name="Jeong M.-I."/>
            <person name="Oh K.-K."/>
            <person name="Franz C.M.A.P."/>
        </authorList>
    </citation>
    <scope>NUCLEOTIDE SEQUENCE [LARGE SCALE GENOMIC DNA]</scope>
    <source>
        <strain evidence="2 3">V106_12</strain>
    </source>
</reference>
<keyword evidence="3" id="KW-1185">Reference proteome</keyword>
<gene>
    <name evidence="2" type="primary">yldA</name>
    <name evidence="2" type="ORF">QQF32_17205</name>
</gene>
<sequence>MNEIVVISLIYFIFLAIIVTAVLYLERHW</sequence>
<dbReference type="Proteomes" id="UP001223214">
    <property type="component" value="Unassembled WGS sequence"/>
</dbReference>
<keyword evidence="1" id="KW-0812">Transmembrane</keyword>
<dbReference type="NCBIfam" id="NF041476">
    <property type="entry name" value="membrane_YldA"/>
    <property type="match status" value="1"/>
</dbReference>
<proteinExistence type="predicted"/>
<feature type="transmembrane region" description="Helical" evidence="1">
    <location>
        <begin position="6"/>
        <end position="25"/>
    </location>
</feature>
<dbReference type="EMBL" id="JASSOM010000064">
    <property type="protein sequence ID" value="MDK9364935.1"/>
    <property type="molecule type" value="Genomic_DNA"/>
</dbReference>
<dbReference type="AlphaFoldDB" id="A0AAP4D6A4"/>
<organism evidence="2 3">
    <name type="scientific">Lelliottia wanjuensis</name>
    <dbReference type="NCBI Taxonomy" id="3050585"/>
    <lineage>
        <taxon>Bacteria</taxon>
        <taxon>Pseudomonadati</taxon>
        <taxon>Pseudomonadota</taxon>
        <taxon>Gammaproteobacteria</taxon>
        <taxon>Enterobacterales</taxon>
        <taxon>Enterobacteriaceae</taxon>
        <taxon>Lelliottia</taxon>
    </lineage>
</organism>
<dbReference type="Pfam" id="PF23689">
    <property type="entry name" value="YldA"/>
    <property type="match status" value="1"/>
</dbReference>
<evidence type="ECO:0000256" key="1">
    <source>
        <dbReference type="SAM" id="Phobius"/>
    </source>
</evidence>
<name>A0AAP4D6A4_9ENTR</name>
<evidence type="ECO:0000313" key="3">
    <source>
        <dbReference type="Proteomes" id="UP001223214"/>
    </source>
</evidence>
<dbReference type="RefSeq" id="WP_276329564.1">
    <property type="nucleotide sequence ID" value="NZ_JASCAP010000031.1"/>
</dbReference>